<dbReference type="AlphaFoldDB" id="A0A367Z9U9"/>
<evidence type="ECO:0000313" key="3">
    <source>
        <dbReference type="Proteomes" id="UP000252355"/>
    </source>
</evidence>
<proteinExistence type="predicted"/>
<dbReference type="Proteomes" id="UP000252355">
    <property type="component" value="Unassembled WGS sequence"/>
</dbReference>
<feature type="transmembrane region" description="Helical" evidence="1">
    <location>
        <begin position="6"/>
        <end position="29"/>
    </location>
</feature>
<evidence type="ECO:0000313" key="2">
    <source>
        <dbReference type="EMBL" id="RCK74607.1"/>
    </source>
</evidence>
<comment type="caution">
    <text evidence="2">The sequence shown here is derived from an EMBL/GenBank/DDBJ whole genome shotgun (WGS) entry which is preliminary data.</text>
</comment>
<dbReference type="EMBL" id="QOQW01000044">
    <property type="protein sequence ID" value="RCK74607.1"/>
    <property type="molecule type" value="Genomic_DNA"/>
</dbReference>
<keyword evidence="1" id="KW-1133">Transmembrane helix</keyword>
<accession>A0A367Z9U9</accession>
<gene>
    <name evidence="2" type="ORF">OZSIB_0578</name>
</gene>
<protein>
    <submittedName>
        <fullName evidence="2">Uncharacterized protein</fullName>
    </submittedName>
</protein>
<sequence length="224" mass="26016">MNRRAFTLVELVVTVGVGMLVFVMVSKFLSGTRFQFMHGTVNLQNLQDARLAINHLRRDFSSACIYFGSTRTATSYKEVRALQARVFSRPGVDPATPGEKLITIRSPHEIAFWRYDFATNDEKPLVERVHYRFDPRTKILIRSSPSRTIEFKGFEEVEFRLYCHQLNAETPLLWVRFLIHEGEEIYGRSEIGRALELTTTISSPFLTSNLQNLPWNYETYQVKK</sequence>
<reference evidence="2 3" key="1">
    <citation type="submission" date="2018-05" db="EMBL/GenBank/DDBJ databases">
        <title>A metagenomic window into the 2 km-deep terrestrial subsurface aquifer revealed taxonomically and functionally diverse microbial community comprising novel uncultured bacterial lineages.</title>
        <authorList>
            <person name="Kadnikov V.V."/>
            <person name="Mardanov A.V."/>
            <person name="Beletsky A.V."/>
            <person name="Banks D."/>
            <person name="Pimenov N.V."/>
            <person name="Frank Y.A."/>
            <person name="Karnachuk O.V."/>
            <person name="Ravin N.V."/>
        </authorList>
    </citation>
    <scope>NUCLEOTIDE SEQUENCE [LARGE SCALE GENOMIC DNA]</scope>
    <source>
        <strain evidence="2">BY5</strain>
    </source>
</reference>
<keyword evidence="1" id="KW-0812">Transmembrane</keyword>
<keyword evidence="1" id="KW-0472">Membrane</keyword>
<evidence type="ECO:0000256" key="1">
    <source>
        <dbReference type="SAM" id="Phobius"/>
    </source>
</evidence>
<organism evidence="2 3">
    <name type="scientific">Candidatus Ozemobacter sibiricus</name>
    <dbReference type="NCBI Taxonomy" id="2268124"/>
    <lineage>
        <taxon>Bacteria</taxon>
        <taxon>Candidatus Ozemobacteria</taxon>
        <taxon>Candidatus Ozemobacterales</taxon>
        <taxon>Candidatus Ozemobacteraceae</taxon>
        <taxon>Candidatus Ozemobacter</taxon>
    </lineage>
</organism>
<name>A0A367Z9U9_9BACT</name>